<name>E5ATF8_MYCRK</name>
<organism evidence="1 2">
    <name type="scientific">Mycetohabitans rhizoxinica (strain DSM 19002 / CIP 109453 / HKI 454)</name>
    <name type="common">Paraburkholderia rhizoxinica</name>
    <dbReference type="NCBI Taxonomy" id="882378"/>
    <lineage>
        <taxon>Bacteria</taxon>
        <taxon>Pseudomonadati</taxon>
        <taxon>Pseudomonadota</taxon>
        <taxon>Betaproteobacteria</taxon>
        <taxon>Burkholderiales</taxon>
        <taxon>Burkholderiaceae</taxon>
        <taxon>Mycetohabitans</taxon>
    </lineage>
</organism>
<evidence type="ECO:0000313" key="2">
    <source>
        <dbReference type="Proteomes" id="UP000007437"/>
    </source>
</evidence>
<gene>
    <name evidence="1" type="ordered locus">RBRH_04108</name>
</gene>
<dbReference type="HOGENOM" id="CLU_3267033_0_0_4"/>
<dbReference type="EMBL" id="FR687359">
    <property type="protein sequence ID" value="CBW75832.1"/>
    <property type="molecule type" value="Genomic_DNA"/>
</dbReference>
<dbReference type="KEGG" id="brh:RBRH_04108"/>
<evidence type="ECO:0000313" key="1">
    <source>
        <dbReference type="EMBL" id="CBW75832.1"/>
    </source>
</evidence>
<sequence length="41" mass="4723">MMARLPVTPTDCLSRLRPYCILQQLSPTVRANFRYIAMVVP</sequence>
<dbReference type="Proteomes" id="UP000007437">
    <property type="component" value="Chromosome"/>
</dbReference>
<accession>E5ATF8</accession>
<reference evidence="1 2" key="1">
    <citation type="journal article" date="2011" name="J. Bacteriol.">
        <title>Complete genome sequence of Burkholderia rhizoxinica, an endosymbiont of Rhizopus microsporus.</title>
        <authorList>
            <person name="Lackner G."/>
            <person name="Moebius N."/>
            <person name="Partida-Martinez L."/>
            <person name="Hertweck C."/>
        </authorList>
    </citation>
    <scope>NUCLEOTIDE SEQUENCE [LARGE SCALE GENOMIC DNA]</scope>
    <source>
        <strain evidence="2">DSM 19002 / CIP 109453 / HKI 454</strain>
    </source>
</reference>
<proteinExistence type="predicted"/>
<protein>
    <submittedName>
        <fullName evidence="1">Uncharacterized protein</fullName>
    </submittedName>
</protein>
<dbReference type="AlphaFoldDB" id="E5ATF8"/>